<reference evidence="2 3" key="1">
    <citation type="submission" date="2020-03" db="EMBL/GenBank/DDBJ databases">
        <title>Roseomonas selenitidurans sp. nov. isolated from soil.</title>
        <authorList>
            <person name="Liu H."/>
        </authorList>
    </citation>
    <scope>NUCLEOTIDE SEQUENCE [LARGE SCALE GENOMIC DNA]</scope>
    <source>
        <strain evidence="2 3">JCM 15073</strain>
    </source>
</reference>
<feature type="region of interest" description="Disordered" evidence="1">
    <location>
        <begin position="1"/>
        <end position="22"/>
    </location>
</feature>
<keyword evidence="3" id="KW-1185">Reference proteome</keyword>
<accession>A0ABX1F8Z3</accession>
<evidence type="ECO:0000313" key="3">
    <source>
        <dbReference type="Proteomes" id="UP000765160"/>
    </source>
</evidence>
<gene>
    <name evidence="2" type="ORF">HB662_28670</name>
</gene>
<proteinExistence type="predicted"/>
<organism evidence="2 3">
    <name type="scientific">Falsiroseomonas frigidaquae</name>
    <dbReference type="NCBI Taxonomy" id="487318"/>
    <lineage>
        <taxon>Bacteria</taxon>
        <taxon>Pseudomonadati</taxon>
        <taxon>Pseudomonadota</taxon>
        <taxon>Alphaproteobacteria</taxon>
        <taxon>Acetobacterales</taxon>
        <taxon>Roseomonadaceae</taxon>
        <taxon>Falsiroseomonas</taxon>
    </lineage>
</organism>
<evidence type="ECO:0000313" key="2">
    <source>
        <dbReference type="EMBL" id="NKE48773.1"/>
    </source>
</evidence>
<sequence length="84" mass="9128">MFTKTQTDTKTEAKPEGNAERPGYRAWLVLDNTTGGDPIWTELTGLWPTRKGGLSGAIRKPLPQLAGFANPRLVILPAKDRPAA</sequence>
<feature type="compositionally biased region" description="Basic and acidic residues" evidence="1">
    <location>
        <begin position="7"/>
        <end position="22"/>
    </location>
</feature>
<protein>
    <submittedName>
        <fullName evidence="2">Uncharacterized protein</fullName>
    </submittedName>
</protein>
<evidence type="ECO:0000256" key="1">
    <source>
        <dbReference type="SAM" id="MobiDB-lite"/>
    </source>
</evidence>
<comment type="caution">
    <text evidence="2">The sequence shown here is derived from an EMBL/GenBank/DDBJ whole genome shotgun (WGS) entry which is preliminary data.</text>
</comment>
<dbReference type="Proteomes" id="UP000765160">
    <property type="component" value="Unassembled WGS sequence"/>
</dbReference>
<name>A0ABX1F8Z3_9PROT</name>
<dbReference type="EMBL" id="JAAVTX010000015">
    <property type="protein sequence ID" value="NKE48773.1"/>
    <property type="molecule type" value="Genomic_DNA"/>
</dbReference>
<dbReference type="RefSeq" id="WP_168055479.1">
    <property type="nucleotide sequence ID" value="NZ_JAATJR010000015.1"/>
</dbReference>